<proteinExistence type="predicted"/>
<name>A0A8H4CXM2_COLGL</name>
<sequence length="153" mass="16872">MLDKYITACHSLVVCRPDVGTDCNLAFEGPVITPRDKCTHLFENCSFLSGLGTRFPKRKISDKKVLEDLLYDSADPVGTVMSELQIVEEVKRAFGLDDGMIFEKPPHAICDTTEDVVRHGNPSTPPSTPRHTPLDLMQLRADQTCISIASADP</sequence>
<comment type="caution">
    <text evidence="1">The sequence shown here is derived from an EMBL/GenBank/DDBJ whole genome shotgun (WGS) entry which is preliminary data.</text>
</comment>
<evidence type="ECO:0000313" key="1">
    <source>
        <dbReference type="EMBL" id="KAF3812035.1"/>
    </source>
</evidence>
<dbReference type="Proteomes" id="UP000613401">
    <property type="component" value="Unassembled WGS sequence"/>
</dbReference>
<reference evidence="1" key="2">
    <citation type="submission" date="2020-03" db="EMBL/GenBank/DDBJ databases">
        <authorList>
            <person name="Fu F.-F."/>
            <person name="Chen J."/>
        </authorList>
    </citation>
    <scope>NUCLEOTIDE SEQUENCE</scope>
    <source>
        <strain evidence="1">Lc1</strain>
    </source>
</reference>
<dbReference type="GeneID" id="69022688"/>
<organism evidence="1 2">
    <name type="scientific">Colletotrichum gloeosporioides</name>
    <name type="common">Anthracnose fungus</name>
    <name type="synonym">Glomerella cingulata</name>
    <dbReference type="NCBI Taxonomy" id="474922"/>
    <lineage>
        <taxon>Eukaryota</taxon>
        <taxon>Fungi</taxon>
        <taxon>Dikarya</taxon>
        <taxon>Ascomycota</taxon>
        <taxon>Pezizomycotina</taxon>
        <taxon>Sordariomycetes</taxon>
        <taxon>Hypocreomycetidae</taxon>
        <taxon>Glomerellales</taxon>
        <taxon>Glomerellaceae</taxon>
        <taxon>Colletotrichum</taxon>
        <taxon>Colletotrichum gloeosporioides species complex</taxon>
    </lineage>
</organism>
<reference evidence="1" key="1">
    <citation type="journal article" date="2020" name="Phytopathology">
        <title>Genome sequence and comparative analysis of Colletotrichum gloeosporioides isolated from Liriodendron leaves.</title>
        <authorList>
            <person name="Fu F.F."/>
            <person name="Hao Z."/>
            <person name="Wang P."/>
            <person name="Lu Y."/>
            <person name="Xue L.J."/>
            <person name="Wei G."/>
            <person name="Tian Y."/>
            <person name="Baishi H."/>
            <person name="Xu H."/>
            <person name="Shi J."/>
            <person name="Cheng T."/>
            <person name="Wang G."/>
            <person name="Yi Y."/>
            <person name="Chen J."/>
        </authorList>
    </citation>
    <scope>NUCLEOTIDE SEQUENCE</scope>
    <source>
        <strain evidence="1">Lc1</strain>
    </source>
</reference>
<evidence type="ECO:0000313" key="2">
    <source>
        <dbReference type="Proteomes" id="UP000613401"/>
    </source>
</evidence>
<gene>
    <name evidence="1" type="ORF">GCG54_00015585</name>
</gene>
<keyword evidence="2" id="KW-1185">Reference proteome</keyword>
<protein>
    <submittedName>
        <fullName evidence="1">Uncharacterized protein</fullName>
    </submittedName>
</protein>
<dbReference type="AlphaFoldDB" id="A0A8H4CXM2"/>
<dbReference type="RefSeq" id="XP_045271194.1">
    <property type="nucleotide sequence ID" value="XM_045415366.1"/>
</dbReference>
<accession>A0A8H4CXM2</accession>
<dbReference type="EMBL" id="WVTB01000003">
    <property type="protein sequence ID" value="KAF3812035.1"/>
    <property type="molecule type" value="Genomic_DNA"/>
</dbReference>